<evidence type="ECO:0000313" key="3">
    <source>
        <dbReference type="Proteomes" id="UP001430953"/>
    </source>
</evidence>
<proteinExistence type="predicted"/>
<dbReference type="EMBL" id="JADYXP020000008">
    <property type="protein sequence ID" value="KAL0119007.1"/>
    <property type="molecule type" value="Genomic_DNA"/>
</dbReference>
<dbReference type="Proteomes" id="UP001430953">
    <property type="component" value="Unassembled WGS sequence"/>
</dbReference>
<reference evidence="2 3" key="1">
    <citation type="submission" date="2023-03" db="EMBL/GenBank/DDBJ databases">
        <title>High recombination rates correlate with genetic variation in Cardiocondyla obscurior ants.</title>
        <authorList>
            <person name="Errbii M."/>
        </authorList>
    </citation>
    <scope>NUCLEOTIDE SEQUENCE [LARGE SCALE GENOMIC DNA]</scope>
    <source>
        <strain evidence="2">Alpha-2009</strain>
        <tissue evidence="2">Whole body</tissue>
    </source>
</reference>
<accession>A0AAW2FYL2</accession>
<feature type="region of interest" description="Disordered" evidence="1">
    <location>
        <begin position="1"/>
        <end position="24"/>
    </location>
</feature>
<evidence type="ECO:0000313" key="2">
    <source>
        <dbReference type="EMBL" id="KAL0119007.1"/>
    </source>
</evidence>
<dbReference type="AlphaFoldDB" id="A0AAW2FYL2"/>
<organism evidence="2 3">
    <name type="scientific">Cardiocondyla obscurior</name>
    <dbReference type="NCBI Taxonomy" id="286306"/>
    <lineage>
        <taxon>Eukaryota</taxon>
        <taxon>Metazoa</taxon>
        <taxon>Ecdysozoa</taxon>
        <taxon>Arthropoda</taxon>
        <taxon>Hexapoda</taxon>
        <taxon>Insecta</taxon>
        <taxon>Pterygota</taxon>
        <taxon>Neoptera</taxon>
        <taxon>Endopterygota</taxon>
        <taxon>Hymenoptera</taxon>
        <taxon>Apocrita</taxon>
        <taxon>Aculeata</taxon>
        <taxon>Formicoidea</taxon>
        <taxon>Formicidae</taxon>
        <taxon>Myrmicinae</taxon>
        <taxon>Cardiocondyla</taxon>
    </lineage>
</organism>
<keyword evidence="3" id="KW-1185">Reference proteome</keyword>
<comment type="caution">
    <text evidence="2">The sequence shown here is derived from an EMBL/GenBank/DDBJ whole genome shotgun (WGS) entry which is preliminary data.</text>
</comment>
<name>A0AAW2FYL2_9HYME</name>
<evidence type="ECO:0000256" key="1">
    <source>
        <dbReference type="SAM" id="MobiDB-lite"/>
    </source>
</evidence>
<gene>
    <name evidence="2" type="ORF">PUN28_009556</name>
</gene>
<feature type="compositionally biased region" description="Basic and acidic residues" evidence="1">
    <location>
        <begin position="1"/>
        <end position="14"/>
    </location>
</feature>
<sequence length="138" mass="16612">MKEKEPSSRSVNRDGKKKKKKYIRESGIINKIRQRINFIKRDRFESTEESFSRTGFLFFLSFFFMNQFRRHVHGYGSSLPHTSRHGRDDARHRIRLRHAFAHRGCEMYFQSRVDNRPISSSIFPAYRIPSESWRKLPS</sequence>
<protein>
    <submittedName>
        <fullName evidence="2">Uncharacterized protein</fullName>
    </submittedName>
</protein>